<protein>
    <submittedName>
        <fullName evidence="2">Uncharacterized protein</fullName>
    </submittedName>
</protein>
<keyword evidence="1" id="KW-0472">Membrane</keyword>
<name>A0A4P6EXM3_9BACL</name>
<gene>
    <name evidence="2" type="ORF">ET464_15210</name>
</gene>
<evidence type="ECO:0000256" key="1">
    <source>
        <dbReference type="SAM" id="Phobius"/>
    </source>
</evidence>
<keyword evidence="1" id="KW-0812">Transmembrane</keyword>
<dbReference type="RefSeq" id="WP_129442283.1">
    <property type="nucleotide sequence ID" value="NZ_CP035492.1"/>
</dbReference>
<dbReference type="AlphaFoldDB" id="A0A4P6EXM3"/>
<organism evidence="2 3">
    <name type="scientific">Paenibacillus protaetiae</name>
    <dbReference type="NCBI Taxonomy" id="2509456"/>
    <lineage>
        <taxon>Bacteria</taxon>
        <taxon>Bacillati</taxon>
        <taxon>Bacillota</taxon>
        <taxon>Bacilli</taxon>
        <taxon>Bacillales</taxon>
        <taxon>Paenibacillaceae</taxon>
        <taxon>Paenibacillus</taxon>
    </lineage>
</organism>
<evidence type="ECO:0000313" key="2">
    <source>
        <dbReference type="EMBL" id="QAY67536.1"/>
    </source>
</evidence>
<reference evidence="2 3" key="1">
    <citation type="submission" date="2019-01" db="EMBL/GenBank/DDBJ databases">
        <title>Genome sequencing of strain FW100M-2.</title>
        <authorList>
            <person name="Heo J."/>
            <person name="Kim S.-J."/>
            <person name="Kim J.-S."/>
            <person name="Hong S.-B."/>
            <person name="Kwon S.-W."/>
        </authorList>
    </citation>
    <scope>NUCLEOTIDE SEQUENCE [LARGE SCALE GENOMIC DNA]</scope>
    <source>
        <strain evidence="2 3">FW100M-2</strain>
    </source>
</reference>
<proteinExistence type="predicted"/>
<keyword evidence="3" id="KW-1185">Reference proteome</keyword>
<dbReference type="OrthoDB" id="2592476at2"/>
<evidence type="ECO:0000313" key="3">
    <source>
        <dbReference type="Proteomes" id="UP000293568"/>
    </source>
</evidence>
<accession>A0A4P6EXM3</accession>
<dbReference type="KEGG" id="pprt:ET464_15210"/>
<keyword evidence="1" id="KW-1133">Transmembrane helix</keyword>
<feature type="transmembrane region" description="Helical" evidence="1">
    <location>
        <begin position="12"/>
        <end position="32"/>
    </location>
</feature>
<dbReference type="Proteomes" id="UP000293568">
    <property type="component" value="Chromosome"/>
</dbReference>
<sequence length="142" mass="16730">MDYIIEFIKGSFPNTTEAILAVVFLILVAWMYKELRASYIENNKSDQQRLDKALDSYSELDLEIYKYIQDKSDLFSVIEKVSKSVVFLPTDLLKQYDYLKRIENDNELKEVLKEFQQGILKEISRLKFKQVDTIVSKNESVK</sequence>
<dbReference type="EMBL" id="CP035492">
    <property type="protein sequence ID" value="QAY67536.1"/>
    <property type="molecule type" value="Genomic_DNA"/>
</dbReference>